<dbReference type="GO" id="GO:0005525">
    <property type="term" value="F:GTP binding"/>
    <property type="evidence" value="ECO:0007669"/>
    <property type="project" value="UniProtKB-KW"/>
</dbReference>
<dbReference type="AlphaFoldDB" id="A0A438CSH4"/>
<evidence type="ECO:0000256" key="1">
    <source>
        <dbReference type="ARBA" id="ARBA00022741"/>
    </source>
</evidence>
<dbReference type="InterPro" id="IPR045058">
    <property type="entry name" value="GIMA/IAN/Toc"/>
</dbReference>
<evidence type="ECO:0000256" key="2">
    <source>
        <dbReference type="ARBA" id="ARBA00023134"/>
    </source>
</evidence>
<protein>
    <submittedName>
        <fullName evidence="5">Immune-associated nucleotide-binding protein 9</fullName>
    </submittedName>
</protein>
<reference evidence="5 6" key="1">
    <citation type="journal article" date="2018" name="PLoS Genet.">
        <title>Population sequencing reveals clonal diversity and ancestral inbreeding in the grapevine cultivar Chardonnay.</title>
        <authorList>
            <person name="Roach M.J."/>
            <person name="Johnson D.L."/>
            <person name="Bohlmann J."/>
            <person name="van Vuuren H.J."/>
            <person name="Jones S.J."/>
            <person name="Pretorius I.S."/>
            <person name="Schmidt S.A."/>
            <person name="Borneman A.R."/>
        </authorList>
    </citation>
    <scope>NUCLEOTIDE SEQUENCE [LARGE SCALE GENOMIC DNA]</scope>
    <source>
        <strain evidence="6">cv. Chardonnay</strain>
        <tissue evidence="5">Leaf</tissue>
    </source>
</reference>
<dbReference type="OrthoDB" id="8954335at2759"/>
<accession>A0A438CSH4</accession>
<dbReference type="Proteomes" id="UP000288805">
    <property type="component" value="Unassembled WGS sequence"/>
</dbReference>
<keyword evidence="2" id="KW-0342">GTP-binding</keyword>
<keyword evidence="3" id="KW-0175">Coiled coil</keyword>
<proteinExistence type="predicted"/>
<dbReference type="InterPro" id="IPR027417">
    <property type="entry name" value="P-loop_NTPase"/>
</dbReference>
<feature type="domain" description="AIG1-type G" evidence="4">
    <location>
        <begin position="118"/>
        <end position="179"/>
    </location>
</feature>
<organism evidence="5 6">
    <name type="scientific">Vitis vinifera</name>
    <name type="common">Grape</name>
    <dbReference type="NCBI Taxonomy" id="29760"/>
    <lineage>
        <taxon>Eukaryota</taxon>
        <taxon>Viridiplantae</taxon>
        <taxon>Streptophyta</taxon>
        <taxon>Embryophyta</taxon>
        <taxon>Tracheophyta</taxon>
        <taxon>Spermatophyta</taxon>
        <taxon>Magnoliopsida</taxon>
        <taxon>eudicotyledons</taxon>
        <taxon>Gunneridae</taxon>
        <taxon>Pentapetalae</taxon>
        <taxon>rosids</taxon>
        <taxon>Vitales</taxon>
        <taxon>Vitaceae</taxon>
        <taxon>Viteae</taxon>
        <taxon>Vitis</taxon>
    </lineage>
</organism>
<dbReference type="PANTHER" id="PTHR10903">
    <property type="entry name" value="GTPASE, IMAP FAMILY MEMBER-RELATED"/>
    <property type="match status" value="1"/>
</dbReference>
<evidence type="ECO:0000313" key="5">
    <source>
        <dbReference type="EMBL" id="RVW26171.1"/>
    </source>
</evidence>
<name>A0A438CSH4_VITVI</name>
<keyword evidence="1" id="KW-0547">Nucleotide-binding</keyword>
<comment type="caution">
    <text evidence="5">The sequence shown here is derived from an EMBL/GenBank/DDBJ whole genome shotgun (WGS) entry which is preliminary data.</text>
</comment>
<dbReference type="EMBL" id="QGNW01002032">
    <property type="protein sequence ID" value="RVW26171.1"/>
    <property type="molecule type" value="Genomic_DNA"/>
</dbReference>
<evidence type="ECO:0000256" key="3">
    <source>
        <dbReference type="SAM" id="Coils"/>
    </source>
</evidence>
<evidence type="ECO:0000313" key="6">
    <source>
        <dbReference type="Proteomes" id="UP000288805"/>
    </source>
</evidence>
<dbReference type="Pfam" id="PF04548">
    <property type="entry name" value="AIG1"/>
    <property type="match status" value="1"/>
</dbReference>
<dbReference type="Gene3D" id="3.40.50.300">
    <property type="entry name" value="P-loop containing nucleotide triphosphate hydrolases"/>
    <property type="match status" value="1"/>
</dbReference>
<dbReference type="InterPro" id="IPR006703">
    <property type="entry name" value="G_AIG1"/>
</dbReference>
<feature type="coiled-coil region" evidence="3">
    <location>
        <begin position="202"/>
        <end position="283"/>
    </location>
</feature>
<evidence type="ECO:0000259" key="4">
    <source>
        <dbReference type="Pfam" id="PF04548"/>
    </source>
</evidence>
<dbReference type="PANTHER" id="PTHR10903:SF184">
    <property type="entry name" value="GTP-BINDING PROTEIN A"/>
    <property type="match status" value="1"/>
</dbReference>
<gene>
    <name evidence="5" type="primary">IAN9_3</name>
    <name evidence="5" type="ORF">CK203_109168</name>
</gene>
<sequence>MVHGNSGPNVGSSVHLDFGHDWWDQTLFKDHDMLGIYWVLLLGKAPEFWTGVSGVRTEGVRQAIFERNSCKLRCSESKLASDEANESFLPHSFLFILFCPFLLQKDPLFRLSCNPQTLLLCQNRLVLFDNKTKDEAKKYEQVQKLLSLVNSVILQNGGQPYTDELFMELKKGAQKLRDQTEEVDSLEGYSKREILVLKEQMHKSYEEQLKRITEMVEVKLRETTMKLERQLAEEQAARLKAEEIAQRAQLASNDEIRKLRENLERAQRETEELRKRAESGKCAIL</sequence>